<name>A0ABY8NED7_9GAMM</name>
<accession>A0ABY8NED7</accession>
<dbReference type="InterPro" id="IPR027961">
    <property type="entry name" value="DUF4442"/>
</dbReference>
<keyword evidence="2" id="KW-1185">Reference proteome</keyword>
<sequence>MTYEPSKSPILKLWKTLGGNGFGHWLVSKIVCFNAPYFSSIKPRFTQIKPGLVEVTLKKRRAVQNHIKTVHAIAMCNAAELAGGVCLDVSLNGNFRWIPVGMTVQYQKMAKTDLRAVCKVDDFHWDTAQDVVMPVSVFDTNARRSSTQTSPCGFHPRKNKLCRMVMTRFRVLSDSEYGRLPGSPPNSSRSGQ</sequence>
<dbReference type="Proteomes" id="UP001236500">
    <property type="component" value="Chromosome"/>
</dbReference>
<dbReference type="CDD" id="cd03443">
    <property type="entry name" value="PaaI_thioesterase"/>
    <property type="match status" value="1"/>
</dbReference>
<protein>
    <submittedName>
        <fullName evidence="1">Hotdog fold domain-containing protein</fullName>
    </submittedName>
</protein>
<dbReference type="Gene3D" id="3.10.129.10">
    <property type="entry name" value="Hotdog Thioesterase"/>
    <property type="match status" value="1"/>
</dbReference>
<dbReference type="Pfam" id="PF14539">
    <property type="entry name" value="DUF4442"/>
    <property type="match status" value="1"/>
</dbReference>
<evidence type="ECO:0000313" key="1">
    <source>
        <dbReference type="EMBL" id="WGL16805.1"/>
    </source>
</evidence>
<dbReference type="SUPFAM" id="SSF54637">
    <property type="entry name" value="Thioesterase/thiol ester dehydrase-isomerase"/>
    <property type="match status" value="1"/>
</dbReference>
<evidence type="ECO:0000313" key="2">
    <source>
        <dbReference type="Proteomes" id="UP001236500"/>
    </source>
</evidence>
<dbReference type="RefSeq" id="WP_280320625.1">
    <property type="nucleotide sequence ID" value="NZ_CP118605.1"/>
</dbReference>
<gene>
    <name evidence="1" type="ORF">PVT68_00555</name>
</gene>
<dbReference type="InterPro" id="IPR029069">
    <property type="entry name" value="HotDog_dom_sf"/>
</dbReference>
<dbReference type="EMBL" id="CP118605">
    <property type="protein sequence ID" value="WGL16805.1"/>
    <property type="molecule type" value="Genomic_DNA"/>
</dbReference>
<organism evidence="1 2">
    <name type="scientific">Microbulbifer bruguierae</name>
    <dbReference type="NCBI Taxonomy" id="3029061"/>
    <lineage>
        <taxon>Bacteria</taxon>
        <taxon>Pseudomonadati</taxon>
        <taxon>Pseudomonadota</taxon>
        <taxon>Gammaproteobacteria</taxon>
        <taxon>Cellvibrionales</taxon>
        <taxon>Microbulbiferaceae</taxon>
        <taxon>Microbulbifer</taxon>
    </lineage>
</organism>
<reference evidence="1 2" key="1">
    <citation type="submission" date="2023-02" db="EMBL/GenBank/DDBJ databases">
        <title>Description and genomic characterization of Microbulbifer bruguierae sp. nov., isolated from the sediment of mangrove plant Bruguiera sexangula.</title>
        <authorList>
            <person name="Long M."/>
        </authorList>
    </citation>
    <scope>NUCLEOTIDE SEQUENCE [LARGE SCALE GENOMIC DNA]</scope>
    <source>
        <strain evidence="1 2">H12</strain>
    </source>
</reference>
<proteinExistence type="predicted"/>